<evidence type="ECO:0000313" key="4">
    <source>
        <dbReference type="Proteomes" id="UP000318995"/>
    </source>
</evidence>
<dbReference type="GO" id="GO:0016757">
    <property type="term" value="F:glycosyltransferase activity"/>
    <property type="evidence" value="ECO:0007669"/>
    <property type="project" value="UniProtKB-KW"/>
</dbReference>
<dbReference type="InterPro" id="IPR050256">
    <property type="entry name" value="Glycosyltransferase_2"/>
</dbReference>
<dbReference type="OrthoDB" id="9806525at2"/>
<dbReference type="Proteomes" id="UP000318995">
    <property type="component" value="Unassembled WGS sequence"/>
</dbReference>
<dbReference type="InterPro" id="IPR001173">
    <property type="entry name" value="Glyco_trans_2-like"/>
</dbReference>
<evidence type="ECO:0000313" key="3">
    <source>
        <dbReference type="EMBL" id="TWT43147.1"/>
    </source>
</evidence>
<feature type="transmembrane region" description="Helical" evidence="1">
    <location>
        <begin position="335"/>
        <end position="353"/>
    </location>
</feature>
<keyword evidence="3" id="KW-0808">Transferase</keyword>
<name>A0A5C5VYB4_9BACT</name>
<dbReference type="SUPFAM" id="SSF53448">
    <property type="entry name" value="Nucleotide-diphospho-sugar transferases"/>
    <property type="match status" value="1"/>
</dbReference>
<proteinExistence type="predicted"/>
<evidence type="ECO:0000259" key="2">
    <source>
        <dbReference type="Pfam" id="PF00535"/>
    </source>
</evidence>
<dbReference type="EMBL" id="SJPH01000004">
    <property type="protein sequence ID" value="TWT43147.1"/>
    <property type="molecule type" value="Genomic_DNA"/>
</dbReference>
<keyword evidence="1" id="KW-1133">Transmembrane helix</keyword>
<reference evidence="3 4" key="1">
    <citation type="submission" date="2019-02" db="EMBL/GenBank/DDBJ databases">
        <title>Deep-cultivation of Planctomycetes and their phenomic and genomic characterization uncovers novel biology.</title>
        <authorList>
            <person name="Wiegand S."/>
            <person name="Jogler M."/>
            <person name="Boedeker C."/>
            <person name="Pinto D."/>
            <person name="Vollmers J."/>
            <person name="Rivas-Marin E."/>
            <person name="Kohn T."/>
            <person name="Peeters S.H."/>
            <person name="Heuer A."/>
            <person name="Rast P."/>
            <person name="Oberbeckmann S."/>
            <person name="Bunk B."/>
            <person name="Jeske O."/>
            <person name="Meyerdierks A."/>
            <person name="Storesund J.E."/>
            <person name="Kallscheuer N."/>
            <person name="Luecker S."/>
            <person name="Lage O.M."/>
            <person name="Pohl T."/>
            <person name="Merkel B.J."/>
            <person name="Hornburger P."/>
            <person name="Mueller R.-W."/>
            <person name="Bruemmer F."/>
            <person name="Labrenz M."/>
            <person name="Spormann A.M."/>
            <person name="Op Den Camp H."/>
            <person name="Overmann J."/>
            <person name="Amann R."/>
            <person name="Jetten M.S.M."/>
            <person name="Mascher T."/>
            <person name="Medema M.H."/>
            <person name="Devos D.P."/>
            <person name="Kaster A.-K."/>
            <person name="Ovreas L."/>
            <person name="Rohde M."/>
            <person name="Galperin M.Y."/>
            <person name="Jogler C."/>
        </authorList>
    </citation>
    <scope>NUCLEOTIDE SEQUENCE [LARGE SCALE GENOMIC DNA]</scope>
    <source>
        <strain evidence="3 4">Pla111</strain>
    </source>
</reference>
<dbReference type="InterPro" id="IPR029044">
    <property type="entry name" value="Nucleotide-diphossugar_trans"/>
</dbReference>
<gene>
    <name evidence="3" type="primary">crtQ</name>
    <name evidence="3" type="ORF">Pla111_20970</name>
</gene>
<sequence>MLILLALFCLFFAAAPAWFYFRNVGVFRVAPAPESAPAGMAISVLIPARNEAANIEEAIASVLRAAEGPTPVQVEVLALDDASEDDTAERVQRLSAADPRVRLITGEKLPAGWNGKQHACQQLADAATHDTLLWMDADVRLEPGALPRLVAQQALCGADLVSGFPRQITGTPLEKLMLPLIQFVLLSFLSLRAMRSDGRPGFAAGCGQLFFTQRTAYRAAGGHAAIRASRHDGLTLPRAYRTAGLTTDVFDATDLARCRMYAGAGAVWRGLAKNATEGVATPALIGPVSLVLALGQVAWAPLLLVGGLTSVLAGLAGVCVLAPRLDAAVRFRQPLLTWILHPLAVTLFLIIQWEALLRKALGRPVRWRGRV</sequence>
<dbReference type="PANTHER" id="PTHR48090:SF7">
    <property type="entry name" value="RFBJ PROTEIN"/>
    <property type="match status" value="1"/>
</dbReference>
<keyword evidence="1" id="KW-0472">Membrane</keyword>
<dbReference type="RefSeq" id="WP_146574028.1">
    <property type="nucleotide sequence ID" value="NZ_SJPH01000004.1"/>
</dbReference>
<dbReference type="AlphaFoldDB" id="A0A5C5VYB4"/>
<dbReference type="EC" id="2.4.1.-" evidence="3"/>
<comment type="caution">
    <text evidence="3">The sequence shown here is derived from an EMBL/GenBank/DDBJ whole genome shotgun (WGS) entry which is preliminary data.</text>
</comment>
<keyword evidence="4" id="KW-1185">Reference proteome</keyword>
<organism evidence="3 4">
    <name type="scientific">Botrimarina hoheduenensis</name>
    <dbReference type="NCBI Taxonomy" id="2528000"/>
    <lineage>
        <taxon>Bacteria</taxon>
        <taxon>Pseudomonadati</taxon>
        <taxon>Planctomycetota</taxon>
        <taxon>Planctomycetia</taxon>
        <taxon>Pirellulales</taxon>
        <taxon>Lacipirellulaceae</taxon>
        <taxon>Botrimarina</taxon>
    </lineage>
</organism>
<accession>A0A5C5VYB4</accession>
<keyword evidence="3" id="KW-0328">Glycosyltransferase</keyword>
<keyword evidence="1" id="KW-0812">Transmembrane</keyword>
<feature type="domain" description="Glycosyltransferase 2-like" evidence="2">
    <location>
        <begin position="43"/>
        <end position="179"/>
    </location>
</feature>
<evidence type="ECO:0000256" key="1">
    <source>
        <dbReference type="SAM" id="Phobius"/>
    </source>
</evidence>
<dbReference type="PANTHER" id="PTHR48090">
    <property type="entry name" value="UNDECAPRENYL-PHOSPHATE 4-DEOXY-4-FORMAMIDO-L-ARABINOSE TRANSFERASE-RELATED"/>
    <property type="match status" value="1"/>
</dbReference>
<protein>
    <submittedName>
        <fullName evidence="3">4,4'-diaponeurosporenoate glycosyltransferase</fullName>
        <ecNumber evidence="3">2.4.1.-</ecNumber>
    </submittedName>
</protein>
<feature type="transmembrane region" description="Helical" evidence="1">
    <location>
        <begin position="305"/>
        <end position="323"/>
    </location>
</feature>
<dbReference type="Pfam" id="PF00535">
    <property type="entry name" value="Glycos_transf_2"/>
    <property type="match status" value="1"/>
</dbReference>
<dbReference type="Gene3D" id="3.90.550.10">
    <property type="entry name" value="Spore Coat Polysaccharide Biosynthesis Protein SpsA, Chain A"/>
    <property type="match status" value="1"/>
</dbReference>